<evidence type="ECO:0000256" key="15">
    <source>
        <dbReference type="ARBA" id="ARBA00023257"/>
    </source>
</evidence>
<dbReference type="InterPro" id="IPR028082">
    <property type="entry name" value="Peripla_BP_I"/>
</dbReference>
<feature type="region of interest" description="Disordered" evidence="19">
    <location>
        <begin position="1138"/>
        <end position="1165"/>
    </location>
</feature>
<dbReference type="PROSITE" id="PS00981">
    <property type="entry name" value="G_PROTEIN_RECEP_F3_3"/>
    <property type="match status" value="1"/>
</dbReference>
<dbReference type="Pfam" id="PF01094">
    <property type="entry name" value="ANF_receptor"/>
    <property type="match status" value="1"/>
</dbReference>
<feature type="transmembrane region" description="Helical" evidence="20">
    <location>
        <begin position="712"/>
        <end position="731"/>
    </location>
</feature>
<evidence type="ECO:0000256" key="3">
    <source>
        <dbReference type="ARBA" id="ARBA00022553"/>
    </source>
</evidence>
<dbReference type="GO" id="GO:0004965">
    <property type="term" value="F:G protein-coupled GABA receptor activity"/>
    <property type="evidence" value="ECO:0007669"/>
    <property type="project" value="InterPro"/>
</dbReference>
<dbReference type="EMBL" id="KQ981264">
    <property type="protein sequence ID" value="KYN44063.1"/>
    <property type="molecule type" value="Genomic_DNA"/>
</dbReference>
<keyword evidence="14" id="KW-0807">Transducer</keyword>
<feature type="transmembrane region" description="Helical" evidence="20">
    <location>
        <begin position="849"/>
        <end position="870"/>
    </location>
</feature>
<dbReference type="Gene3D" id="3.40.50.2300">
    <property type="match status" value="3"/>
</dbReference>
<comment type="subcellular location">
    <subcellularLocation>
        <location evidence="16">Postsynaptic cell membrane</location>
        <topology evidence="16">Multi-pass membrane protein</topology>
    </subcellularLocation>
</comment>
<evidence type="ECO:0000256" key="20">
    <source>
        <dbReference type="SAM" id="Phobius"/>
    </source>
</evidence>
<dbReference type="InterPro" id="IPR017978">
    <property type="entry name" value="GPCR_3_C"/>
</dbReference>
<feature type="transmembrane region" description="Helical" evidence="20">
    <location>
        <begin position="791"/>
        <end position="812"/>
    </location>
</feature>
<keyword evidence="3" id="KW-0597">Phosphoprotein</keyword>
<organism evidence="22 23">
    <name type="scientific">Trachymyrmex septentrionalis</name>
    <dbReference type="NCBI Taxonomy" id="34720"/>
    <lineage>
        <taxon>Eukaryota</taxon>
        <taxon>Metazoa</taxon>
        <taxon>Ecdysozoa</taxon>
        <taxon>Arthropoda</taxon>
        <taxon>Hexapoda</taxon>
        <taxon>Insecta</taxon>
        <taxon>Pterygota</taxon>
        <taxon>Neoptera</taxon>
        <taxon>Endopterygota</taxon>
        <taxon>Hymenoptera</taxon>
        <taxon>Apocrita</taxon>
        <taxon>Aculeata</taxon>
        <taxon>Formicoidea</taxon>
        <taxon>Formicidae</taxon>
        <taxon>Myrmicinae</taxon>
        <taxon>Trachymyrmex</taxon>
    </lineage>
</organism>
<dbReference type="FunFam" id="3.40.50.2300:FF:000072">
    <property type="entry name" value="Gamma-aminobutyric acid type B receptor subunit 2"/>
    <property type="match status" value="1"/>
</dbReference>
<evidence type="ECO:0000256" key="16">
    <source>
        <dbReference type="ARBA" id="ARBA00034104"/>
    </source>
</evidence>
<evidence type="ECO:0000256" key="9">
    <source>
        <dbReference type="ARBA" id="ARBA00023054"/>
    </source>
</evidence>
<keyword evidence="6 20" id="KW-1133">Transmembrane helix</keyword>
<comment type="similarity">
    <text evidence="1">Belongs to the G-protein coupled receptor 3 family. GABA-B receptor subfamily.</text>
</comment>
<feature type="compositionally biased region" description="Basic and acidic residues" evidence="19">
    <location>
        <begin position="105"/>
        <end position="115"/>
    </location>
</feature>
<keyword evidence="11" id="KW-1015">Disulfide bond</keyword>
<evidence type="ECO:0000256" key="12">
    <source>
        <dbReference type="ARBA" id="ARBA00023170"/>
    </source>
</evidence>
<feature type="transmembrane region" description="Helical" evidence="20">
    <location>
        <begin position="913"/>
        <end position="935"/>
    </location>
</feature>
<evidence type="ECO:0000256" key="13">
    <source>
        <dbReference type="ARBA" id="ARBA00023180"/>
    </source>
</evidence>
<dbReference type="PANTHER" id="PTHR10519">
    <property type="entry name" value="GABA-B RECEPTOR"/>
    <property type="match status" value="1"/>
</dbReference>
<evidence type="ECO:0000313" key="22">
    <source>
        <dbReference type="EMBL" id="KYN44063.1"/>
    </source>
</evidence>
<dbReference type="STRING" id="34720.A0A195FUD1"/>
<dbReference type="InterPro" id="IPR002455">
    <property type="entry name" value="GPCR3_GABA-B"/>
</dbReference>
<keyword evidence="12 22" id="KW-0675">Receptor</keyword>
<feature type="transmembrane region" description="Helical" evidence="20">
    <location>
        <begin position="1266"/>
        <end position="1286"/>
    </location>
</feature>
<keyword evidence="15" id="KW-0628">Postsynaptic cell membrane</keyword>
<evidence type="ECO:0000256" key="6">
    <source>
        <dbReference type="ARBA" id="ARBA00022989"/>
    </source>
</evidence>
<feature type="transmembrane region" description="Helical" evidence="20">
    <location>
        <begin position="890"/>
        <end position="907"/>
    </location>
</feature>
<dbReference type="PRINTS" id="PR01177">
    <property type="entry name" value="GABAB1RECPTR"/>
</dbReference>
<evidence type="ECO:0000256" key="1">
    <source>
        <dbReference type="ARBA" id="ARBA00008991"/>
    </source>
</evidence>
<keyword evidence="10 20" id="KW-0472">Membrane</keyword>
<dbReference type="GO" id="GO:0045211">
    <property type="term" value="C:postsynaptic membrane"/>
    <property type="evidence" value="ECO:0007669"/>
    <property type="project" value="UniProtKB-SubCell"/>
</dbReference>
<evidence type="ECO:0000256" key="7">
    <source>
        <dbReference type="ARBA" id="ARBA00023018"/>
    </source>
</evidence>
<name>A0A195FUD1_9HYME</name>
<dbReference type="CDD" id="cd15294">
    <property type="entry name" value="7tmC_GABA-B-R2"/>
    <property type="match status" value="1"/>
</dbReference>
<dbReference type="GO" id="GO:0007214">
    <property type="term" value="P:gamma-aminobutyric acid signaling pathway"/>
    <property type="evidence" value="ECO:0007669"/>
    <property type="project" value="TreeGrafter"/>
</dbReference>
<evidence type="ECO:0000256" key="8">
    <source>
        <dbReference type="ARBA" id="ARBA00023040"/>
    </source>
</evidence>
<evidence type="ECO:0000256" key="17">
    <source>
        <dbReference type="ARBA" id="ARBA00073785"/>
    </source>
</evidence>
<evidence type="ECO:0000259" key="21">
    <source>
        <dbReference type="PROSITE" id="PS50259"/>
    </source>
</evidence>
<proteinExistence type="inferred from homology"/>
<dbReference type="PROSITE" id="PS50259">
    <property type="entry name" value="G_PROTEIN_RECEP_F3_4"/>
    <property type="match status" value="1"/>
</dbReference>
<keyword evidence="2" id="KW-1003">Cell membrane</keyword>
<keyword evidence="23" id="KW-1185">Reference proteome</keyword>
<feature type="transmembrane region" description="Helical" evidence="20">
    <location>
        <begin position="751"/>
        <end position="770"/>
    </location>
</feature>
<evidence type="ECO:0000256" key="14">
    <source>
        <dbReference type="ARBA" id="ARBA00023224"/>
    </source>
</evidence>
<sequence length="1510" mass="170869">MTIRLRQVRGIIAGSAIAINSFPGRIGYDTRRNKYYRVKLRKLYSSCRARRRRGERFHIIEAEKASKVFVYPEDPGSGDSGVQHPCRGIPSVKVAMRTLKKIPRDSTEAGAREMEGTFQGRSFRHAGGSRWTRGADRRAGHLVGLVPGGDPDEHEMKARVTSTSRDAVGIDWVKGRGRNGMRTAGEMSATVIGGSTRRRSLMLLTTIVYCCWLLMIGECVGQKPINLGGSKKRDVYIAGFFPYGNHVPEGHIGRGVMPAVKLAVEHINEHPTILRDYRLHMWWNDTECSAAVGMKAFFDMMHNGPHKVILFGGACTQVTDPIAKASKHWRLTQLSYADTHPMFTTNSFPNFFRVVPSENALNAPRVALLLHFNWTRVGTIYQNEPRYSLVHNRLVADLDESKMELVETQSFATEVTTALEKLKERDVRILLGNFNEAWARRIFCEAYRFGLYGRKYQWVIIGTYTREWWLRPGGGCAPSELSEALHGVILTDLLPLTTEEQHTTSGITPDQYWKEYDSRRGNEYSRFHGYTYDGIWTVALAVKHVARRIRHFHRNQTISDFRYRDVLWEKLFLDALRNTSFDGVTPPRNFAPQRRPFPLVRRTQTGPVRFYDNERKAYILLKQFLDGREVNVGEYDSITGVLDLTRHKASLWNGKSPPKDRTVHIIEHSTVDITLYAVLASAASVGIVLASIFLAINIRYRNQRYIKMSSPHLNNLIIIGCMLTYSSVIFLGLDSQLSSVAAFPYICTARAWLLMAGFSLAFGSMFSKTWRVHSIFTDVKLNKKVIKDYQLFMVVGILLAVDLTIMTTWQVADPFYRAIKQMEPYHHPSSEDIIIIPENEYCQSNQMNIYLFCIYAYKGLLMIFGAFLAWETRHVSIPALNDSKYVGMSVYNVVIMCVTGAAISFVLTDKQDAMFIMLAVFIIFCSTATLCLVFIPKVIELRRNPQGAINKRTRATLRPMLKIRRDSTVSELDERLKEAKLTNKKFRKQLLQKDSELQGFLRRMGEEVESETQEMVDTLPVPKPEEAKKEGPSITTETTDVSMSMCSLNSSTVSQPEGDYVNVDQVAKYVVTKRASLSKATSIIIDNERVAMTSQAIEESSSPGAEAALDMTPPSLSLVTTTTTAITTTTMTHMRHTCGADASRRKSIPDEVGKDSEPLLKRHRTPEPLPADAVATRYSFVPPVVEESDSVILEETEIARHVCRVRRRSKDERRAKLSTPPPTKNVSFGELHEQSYIEHVMPFSLQYVPNHQHADNGFNKYLREGYIFTISFSFLFCFIFFLFTLLSSSLRELLKHDGLIGIYLYRDLICLSGSLLDNLVELETLRADAERYGECILLTGKYDEPMSTIIQRSMSERTREKCLRLHIGSGHPIVECSHRVARRMCRHTGSKLRHQARLEYVQSTPNVATMHNGKHVAANPRDGSGDVNEPRTALLRQSSTLMSSVAGGSAVNVSKMYSAVSDGELLDLTILPIFQKLLTERHKSTARRGYRSNIASCPNISIKCDIVEYL</sequence>
<feature type="domain" description="G-protein coupled receptors family 3 profile" evidence="21">
    <location>
        <begin position="675"/>
        <end position="957"/>
    </location>
</feature>
<dbReference type="InterPro" id="IPR001828">
    <property type="entry name" value="ANF_lig-bd_rcpt"/>
</dbReference>
<dbReference type="InterPro" id="IPR017979">
    <property type="entry name" value="GPCR_3_CS"/>
</dbReference>
<dbReference type="CDD" id="cd06366">
    <property type="entry name" value="PBP1_GABAb_receptor"/>
    <property type="match status" value="1"/>
</dbReference>
<dbReference type="Proteomes" id="UP000078541">
    <property type="component" value="Unassembled WGS sequence"/>
</dbReference>
<protein>
    <recommendedName>
        <fullName evidence="17">Gamma-aminobutyric acid type B receptor subunit 2</fullName>
    </recommendedName>
    <alternativeName>
        <fullName evidence="18">G-protein coupled receptor 51</fullName>
    </alternativeName>
</protein>
<accession>A0A195FUD1</accession>
<evidence type="ECO:0000313" key="23">
    <source>
        <dbReference type="Proteomes" id="UP000078541"/>
    </source>
</evidence>
<keyword evidence="5" id="KW-0732">Signal</keyword>
<evidence type="ECO:0000256" key="5">
    <source>
        <dbReference type="ARBA" id="ARBA00022729"/>
    </source>
</evidence>
<evidence type="ECO:0000256" key="19">
    <source>
        <dbReference type="SAM" id="MobiDB-lite"/>
    </source>
</evidence>
<keyword evidence="8" id="KW-0297">G-protein coupled receptor</keyword>
<dbReference type="FunFam" id="3.40.50.2300:FF:000063">
    <property type="entry name" value="Gamma-aminobutyric acid type B receptor subunit"/>
    <property type="match status" value="1"/>
</dbReference>
<reference evidence="22 23" key="1">
    <citation type="submission" date="2016-03" db="EMBL/GenBank/DDBJ databases">
        <title>Trachymyrmex septentrionalis WGS genome.</title>
        <authorList>
            <person name="Nygaard S."/>
            <person name="Hu H."/>
            <person name="Boomsma J."/>
            <person name="Zhang G."/>
        </authorList>
    </citation>
    <scope>NUCLEOTIDE SEQUENCE [LARGE SCALE GENOMIC DNA]</scope>
    <source>
        <strain evidence="22">Tsep2-gDNA-1</strain>
        <tissue evidence="22">Whole body</tissue>
    </source>
</reference>
<evidence type="ECO:0000256" key="18">
    <source>
        <dbReference type="ARBA" id="ARBA00083903"/>
    </source>
</evidence>
<evidence type="ECO:0000256" key="11">
    <source>
        <dbReference type="ARBA" id="ARBA00023157"/>
    </source>
</evidence>
<evidence type="ECO:0000256" key="10">
    <source>
        <dbReference type="ARBA" id="ARBA00023136"/>
    </source>
</evidence>
<evidence type="ECO:0000256" key="2">
    <source>
        <dbReference type="ARBA" id="ARBA00022475"/>
    </source>
</evidence>
<dbReference type="SUPFAM" id="SSF53822">
    <property type="entry name" value="Periplasmic binding protein-like I"/>
    <property type="match status" value="1"/>
</dbReference>
<evidence type="ECO:0000256" key="4">
    <source>
        <dbReference type="ARBA" id="ARBA00022692"/>
    </source>
</evidence>
<keyword evidence="4 20" id="KW-0812">Transmembrane</keyword>
<feature type="region of interest" description="Disordered" evidence="19">
    <location>
        <begin position="105"/>
        <end position="132"/>
    </location>
</feature>
<dbReference type="PANTHER" id="PTHR10519:SF74">
    <property type="entry name" value="GAMMA-AMINOBUTYRIC ACID TYPE B RECEPTOR SUBUNIT 2"/>
    <property type="match status" value="1"/>
</dbReference>
<dbReference type="PRINTS" id="PR01176">
    <property type="entry name" value="GABABRECEPTR"/>
</dbReference>
<gene>
    <name evidence="22" type="ORF">ALC56_01602</name>
</gene>
<keyword evidence="13" id="KW-0325">Glycoprotein</keyword>
<keyword evidence="9" id="KW-0175">Coiled coil</keyword>
<dbReference type="Pfam" id="PF00003">
    <property type="entry name" value="7tm_3"/>
    <property type="match status" value="1"/>
</dbReference>
<dbReference type="GO" id="GO:0038039">
    <property type="term" value="C:G protein-coupled receptor heterodimeric complex"/>
    <property type="evidence" value="ECO:0007669"/>
    <property type="project" value="TreeGrafter"/>
</dbReference>
<feature type="compositionally biased region" description="Basic and acidic residues" evidence="19">
    <location>
        <begin position="1142"/>
        <end position="1160"/>
    </location>
</feature>
<keyword evidence="7" id="KW-0770">Synapse</keyword>
<feature type="transmembrane region" description="Helical" evidence="20">
    <location>
        <begin position="675"/>
        <end position="700"/>
    </location>
</feature>